<dbReference type="InterPro" id="IPR049386">
    <property type="entry name" value="FCSD_central"/>
</dbReference>
<dbReference type="Pfam" id="PF21706">
    <property type="entry name" value="FCSD_central"/>
    <property type="match status" value="1"/>
</dbReference>
<dbReference type="PRINTS" id="PR00368">
    <property type="entry name" value="FADPNR"/>
</dbReference>
<dbReference type="Gene3D" id="3.50.50.60">
    <property type="entry name" value="FAD/NAD(P)-binding domain"/>
    <property type="match status" value="2"/>
</dbReference>
<feature type="domain" description="FAD/NAD(P)-binding" evidence="1">
    <location>
        <begin position="3"/>
        <end position="123"/>
    </location>
</feature>
<dbReference type="PANTHER" id="PTHR43755">
    <property type="match status" value="1"/>
</dbReference>
<dbReference type="GO" id="GO:0016491">
    <property type="term" value="F:oxidoreductase activity"/>
    <property type="evidence" value="ECO:0007669"/>
    <property type="project" value="InterPro"/>
</dbReference>
<dbReference type="InterPro" id="IPR052541">
    <property type="entry name" value="SQRD"/>
</dbReference>
<dbReference type="EMBL" id="MELI01000055">
    <property type="protein sequence ID" value="OFW34003.1"/>
    <property type="molecule type" value="Genomic_DNA"/>
</dbReference>
<sequence>MSQILILGGGSAGIMVAARLRNELSMDEASITIVEPSDKHYYQAGFTLVALGLDEPEYLVRPMEKVIPAGCTFIKDEVSNIIPDSNYIETKGGKRLEYDHLILATGTKLSFSEVEGLTENLGKDGVHTFYTLEGAIALRKVIDEFEEGNFVVAQPPMPFKCPGAPIKLALMVDDLFRRKGIRNKANVTLTTALPSVFTREPYATKLNQLFESRNINVMPGFNPGKVDVENRVIKSWEGKEVPYDVGVVIPPNEGEPFYEDMPIVDASNFVKADKHRLVQEGFDNIYAIGDCANYPTSKTASGARKQAEVLANNLVAKLRGREPRHTYSGHII</sequence>
<protein>
    <submittedName>
        <fullName evidence="3">Uncharacterized protein</fullName>
    </submittedName>
</protein>
<evidence type="ECO:0000259" key="2">
    <source>
        <dbReference type="Pfam" id="PF21706"/>
    </source>
</evidence>
<accession>A0A1F2UTP5</accession>
<reference evidence="3 4" key="1">
    <citation type="journal article" date="2016" name="Nat. Commun.">
        <title>Thousands of microbial genomes shed light on interconnected biogeochemical processes in an aquifer system.</title>
        <authorList>
            <person name="Anantharaman K."/>
            <person name="Brown C.T."/>
            <person name="Hug L.A."/>
            <person name="Sharon I."/>
            <person name="Castelle C.J."/>
            <person name="Probst A.J."/>
            <person name="Thomas B.C."/>
            <person name="Singh A."/>
            <person name="Wilkins M.J."/>
            <person name="Karaoz U."/>
            <person name="Brodie E.L."/>
            <person name="Williams K.H."/>
            <person name="Hubbard S.S."/>
            <person name="Banfield J.F."/>
        </authorList>
    </citation>
    <scope>NUCLEOTIDE SEQUENCE [LARGE SCALE GENOMIC DNA]</scope>
</reference>
<gene>
    <name evidence="3" type="ORF">A2074_06270</name>
</gene>
<dbReference type="PANTHER" id="PTHR43755:SF1">
    <property type="entry name" value="FAD-DEPENDENT PYRIDINE NUCLEOTIDE-DISULPHIDE OXIDOREDUCTASE"/>
    <property type="match status" value="1"/>
</dbReference>
<dbReference type="InterPro" id="IPR036188">
    <property type="entry name" value="FAD/NAD-bd_sf"/>
</dbReference>
<dbReference type="AlphaFoldDB" id="A0A1F2UTP5"/>
<dbReference type="InterPro" id="IPR023753">
    <property type="entry name" value="FAD/NAD-binding_dom"/>
</dbReference>
<evidence type="ECO:0000313" key="4">
    <source>
        <dbReference type="Proteomes" id="UP000178086"/>
    </source>
</evidence>
<name>A0A1F2UTP5_9ACTN</name>
<feature type="domain" description="Sulfide dehydrogenase [flavocytochrome c] flavoprotein chain central" evidence="2">
    <location>
        <begin position="137"/>
        <end position="250"/>
    </location>
</feature>
<evidence type="ECO:0000259" key="1">
    <source>
        <dbReference type="Pfam" id="PF07992"/>
    </source>
</evidence>
<dbReference type="Pfam" id="PF07992">
    <property type="entry name" value="Pyr_redox_2"/>
    <property type="match status" value="1"/>
</dbReference>
<organism evidence="3 4">
    <name type="scientific">Candidatus Aquicultor primus</name>
    <dbReference type="NCBI Taxonomy" id="1797195"/>
    <lineage>
        <taxon>Bacteria</taxon>
        <taxon>Bacillati</taxon>
        <taxon>Actinomycetota</taxon>
        <taxon>Candidatus Aquicultoria</taxon>
        <taxon>Candidatus Aquicultorales</taxon>
        <taxon>Candidatus Aquicultoraceae</taxon>
        <taxon>Candidatus Aquicultor</taxon>
    </lineage>
</organism>
<comment type="caution">
    <text evidence="3">The sequence shown here is derived from an EMBL/GenBank/DDBJ whole genome shotgun (WGS) entry which is preliminary data.</text>
</comment>
<dbReference type="Proteomes" id="UP000178086">
    <property type="component" value="Unassembled WGS sequence"/>
</dbReference>
<dbReference type="SUPFAM" id="SSF51905">
    <property type="entry name" value="FAD/NAD(P)-binding domain"/>
    <property type="match status" value="2"/>
</dbReference>
<proteinExistence type="predicted"/>
<evidence type="ECO:0000313" key="3">
    <source>
        <dbReference type="EMBL" id="OFW34003.1"/>
    </source>
</evidence>